<protein>
    <submittedName>
        <fullName evidence="1">Uncharacterized protein</fullName>
    </submittedName>
</protein>
<dbReference type="Proteomes" id="UP000183567">
    <property type="component" value="Unassembled WGS sequence"/>
</dbReference>
<evidence type="ECO:0000313" key="2">
    <source>
        <dbReference type="Proteomes" id="UP000183567"/>
    </source>
</evidence>
<sequence length="73" mass="8389">MAGLWLVMQRYVVDGNFTAQHMNMKQPRLDVSLSDGLGYMVTEGEYQAHLSLAVESKESMHRIQTEVIFEQLE</sequence>
<evidence type="ECO:0000313" key="1">
    <source>
        <dbReference type="EMBL" id="OJA09821.1"/>
    </source>
</evidence>
<organism evidence="1 2">
    <name type="scientific">Rhizopogon vesiculosus</name>
    <dbReference type="NCBI Taxonomy" id="180088"/>
    <lineage>
        <taxon>Eukaryota</taxon>
        <taxon>Fungi</taxon>
        <taxon>Dikarya</taxon>
        <taxon>Basidiomycota</taxon>
        <taxon>Agaricomycotina</taxon>
        <taxon>Agaricomycetes</taxon>
        <taxon>Agaricomycetidae</taxon>
        <taxon>Boletales</taxon>
        <taxon>Suillineae</taxon>
        <taxon>Rhizopogonaceae</taxon>
        <taxon>Rhizopogon</taxon>
    </lineage>
</organism>
<gene>
    <name evidence="1" type="ORF">AZE42_13896</name>
</gene>
<accession>A0A1J8PLN0</accession>
<keyword evidence="2" id="KW-1185">Reference proteome</keyword>
<proteinExistence type="predicted"/>
<name>A0A1J8PLN0_9AGAM</name>
<dbReference type="EMBL" id="LVVM01005779">
    <property type="protein sequence ID" value="OJA09821.1"/>
    <property type="molecule type" value="Genomic_DNA"/>
</dbReference>
<dbReference type="AlphaFoldDB" id="A0A1J8PLN0"/>
<dbReference type="OrthoDB" id="3214502at2759"/>
<reference evidence="1 2" key="1">
    <citation type="submission" date="2016-03" db="EMBL/GenBank/DDBJ databases">
        <title>Comparative genomics of the ectomycorrhizal sister species Rhizopogon vinicolor and Rhizopogon vesiculosus (Basidiomycota: Boletales) reveals a divergence of the mating type B locus.</title>
        <authorList>
            <person name="Mujic A.B."/>
            <person name="Kuo A."/>
            <person name="Tritt A."/>
            <person name="Lipzen A."/>
            <person name="Chen C."/>
            <person name="Johnson J."/>
            <person name="Sharma A."/>
            <person name="Barry K."/>
            <person name="Grigoriev I.V."/>
            <person name="Spatafora J.W."/>
        </authorList>
    </citation>
    <scope>NUCLEOTIDE SEQUENCE [LARGE SCALE GENOMIC DNA]</scope>
    <source>
        <strain evidence="1 2">AM-OR11-056</strain>
    </source>
</reference>
<comment type="caution">
    <text evidence="1">The sequence shown here is derived from an EMBL/GenBank/DDBJ whole genome shotgun (WGS) entry which is preliminary data.</text>
</comment>